<name>A0AA49AAD1_9BURK</name>
<dbReference type="PANTHER" id="PTHR37319:SF1">
    <property type="entry name" value="TRANSPOSASE TN5 DIMERISATION DOMAIN-CONTAINING PROTEIN"/>
    <property type="match status" value="1"/>
</dbReference>
<dbReference type="InterPro" id="IPR047768">
    <property type="entry name" value="Tn5p-like"/>
</dbReference>
<dbReference type="InterPro" id="IPR027417">
    <property type="entry name" value="P-loop_NTPase"/>
</dbReference>
<dbReference type="Gene3D" id="1.10.740.10">
    <property type="entry name" value="Transferase Inhibitor Protein From Tn5, Chain"/>
    <property type="match status" value="1"/>
</dbReference>
<evidence type="ECO:0000313" key="3">
    <source>
        <dbReference type="Proteomes" id="UP000662888"/>
    </source>
</evidence>
<dbReference type="SUPFAM" id="SSF53098">
    <property type="entry name" value="Ribonuclease H-like"/>
    <property type="match status" value="1"/>
</dbReference>
<proteinExistence type="predicted"/>
<dbReference type="SUPFAM" id="SSF52540">
    <property type="entry name" value="P-loop containing nucleoside triphosphate hydrolases"/>
    <property type="match status" value="1"/>
</dbReference>
<sequence>MLPPDVLEALRPHLFSGHYNLLLGSGVSLDSTNHLNIPLTSAGNLAVELYGLKDVPETTPLSRVSLLLDSDEIDKYITRPYSHCRAGETVKRLTSFVWRTAFTLNVDDALEAAYETTTHAKQTIEPLNYDSLYKTPTNKSTLPIVHLHGFTREPEKGYVFSTTEYGKVTRGMNPWMHVLSELIASEPFIIAGTTLNEPDLDYYLASRTPAATTNNRGPSLFIEPYPNKITENLCARHGLLLVKAKLSEFLAWLSQTLGVAPTVSQLIVPSLQGIFRKTPPADAQLSFFTAFELVRPATKNPHGDVSPFHYGKSARWSDLESALDVPTFDEQRFSAKARNAVGNTTGSHFKILCAIAEPGSGKTTQIRRAAYDLAKQGQLVFSLNAKEIIDSENVILILSLIDRPVTLLIDGIADHAPAIRQIATALKHGLPISILAADRDYRTDHVDRILGDLDIEWLTLSPWQASSYQQLLERLRKSGLLGDSEAVHNPAKFASRLEGDPVAIATCRALNNFKPLEVILKSLWNDAGDSARKSFAIAALAEHCYSGGISYPVLEAAYPNQQLALQLQIDCPLPLAYDDDGDFVLPLNAPRYTQILRGADRSENLFTFNGLTRPLVNSPRFRFTLVFCVDELATVPAPWTETEFEQLDLGDARLNKRARILMERFAADPTASVPKACQGWGETMAAYRFFDNDSVDWEAIMAPHWQQTQQRMAALPVVLCLQDTTELDFNGQGAFGLGPLSYEAQRGMYLHPTYAVTPAREPLGIIDAWMWAREKKDKSGARGGPKESLRWIEGYERIAEVAAQLPGTRLVYVADREADLVPLMLRAQELATPADWLVRAKHNRCLPDGEKLWQHTSAGAPIGELTFAMAARHGVKARTVRQQLWARTVALPAGKGKSVLATCVIAREIDAPDGVKPIEWRLLTNRKAATPEAVVELIDWYRARWEIEMLFDVLKNACRVEALQLGSITQLERALALFMVVAWRIARLMRLGRTCPDLDAELFFDPDEIQAAYLLRKKTPPEKPRLNDVLRQIACIGGFLARKSDGEPGVKTIWLGLKDVHVAVETIRALRGIGALNTCV</sequence>
<accession>A0AA49AAD1</accession>
<dbReference type="Pfam" id="PF14706">
    <property type="entry name" value="Tnp_DNA_bind"/>
    <property type="match status" value="1"/>
</dbReference>
<organism evidence="2 3">
    <name type="scientific">Massilia antarctica</name>
    <dbReference type="NCBI Taxonomy" id="2765360"/>
    <lineage>
        <taxon>Bacteria</taxon>
        <taxon>Pseudomonadati</taxon>
        <taxon>Pseudomonadota</taxon>
        <taxon>Betaproteobacteria</taxon>
        <taxon>Burkholderiales</taxon>
        <taxon>Oxalobacteraceae</taxon>
        <taxon>Telluria group</taxon>
        <taxon>Massilia</taxon>
    </lineage>
</organism>
<dbReference type="Pfam" id="PF25199">
    <property type="entry name" value="nSTAND_NTPase5"/>
    <property type="match status" value="1"/>
</dbReference>
<dbReference type="NCBIfam" id="NF033590">
    <property type="entry name" value="transpos_IS4_3"/>
    <property type="match status" value="1"/>
</dbReference>
<dbReference type="PANTHER" id="PTHR37319">
    <property type="entry name" value="TRANSPOSASE"/>
    <property type="match status" value="1"/>
</dbReference>
<dbReference type="Gene3D" id="3.90.350.10">
    <property type="entry name" value="Transposase Inhibitor Protein From Tn5, Chain A, domain 1"/>
    <property type="match status" value="1"/>
</dbReference>
<protein>
    <submittedName>
        <fullName evidence="2">IS4 family transposase</fullName>
    </submittedName>
</protein>
<dbReference type="Pfam" id="PF13289">
    <property type="entry name" value="SIR2_2"/>
    <property type="match status" value="1"/>
</dbReference>
<dbReference type="InterPro" id="IPR012337">
    <property type="entry name" value="RNaseH-like_sf"/>
</dbReference>
<dbReference type="InterPro" id="IPR014737">
    <property type="entry name" value="Transposase_Tn5-like_C"/>
</dbReference>
<dbReference type="EMBL" id="CP065053">
    <property type="protein sequence ID" value="QPI52126.1"/>
    <property type="molecule type" value="Genomic_DNA"/>
</dbReference>
<dbReference type="Gene3D" id="1.10.246.40">
    <property type="entry name" value="Tn5 transposase, domain 1"/>
    <property type="match status" value="1"/>
</dbReference>
<dbReference type="Proteomes" id="UP000662888">
    <property type="component" value="Chromosome"/>
</dbReference>
<dbReference type="InterPro" id="IPR054836">
    <property type="entry name" value="Tn5_transposase"/>
</dbReference>
<dbReference type="InterPro" id="IPR003201">
    <property type="entry name" value="Transposase_Tn5"/>
</dbReference>
<evidence type="ECO:0000259" key="1">
    <source>
        <dbReference type="SMART" id="SM00382"/>
    </source>
</evidence>
<dbReference type="InterPro" id="IPR038215">
    <property type="entry name" value="TN5-like_N_sf"/>
</dbReference>
<dbReference type="InterPro" id="IPR014735">
    <property type="entry name" value="Transposase_Tn5-like_N"/>
</dbReference>
<evidence type="ECO:0000313" key="2">
    <source>
        <dbReference type="EMBL" id="QPI52126.1"/>
    </source>
</evidence>
<dbReference type="Pfam" id="PF02281">
    <property type="entry name" value="Dimer_Tnp_Tn5"/>
    <property type="match status" value="1"/>
</dbReference>
<keyword evidence="3" id="KW-1185">Reference proteome</keyword>
<gene>
    <name evidence="2" type="ORF">IV454_11845</name>
</gene>
<dbReference type="SMART" id="SM00382">
    <property type="entry name" value="AAA"/>
    <property type="match status" value="1"/>
</dbReference>
<feature type="domain" description="AAA+ ATPase" evidence="1">
    <location>
        <begin position="348"/>
        <end position="452"/>
    </location>
</feature>
<dbReference type="InterPro" id="IPR057574">
    <property type="entry name" value="nSTAND_NTPase5_dom"/>
</dbReference>
<reference evidence="2 3" key="1">
    <citation type="submission" date="2020-11" db="EMBL/GenBank/DDBJ databases">
        <authorList>
            <person name="Sun Q."/>
        </authorList>
    </citation>
    <scope>NUCLEOTIDE SEQUENCE [LARGE SCALE GENOMIC DNA]</scope>
    <source>
        <strain evidence="2 3">P8398</strain>
    </source>
</reference>
<dbReference type="InterPro" id="IPR003593">
    <property type="entry name" value="AAA+_ATPase"/>
</dbReference>